<dbReference type="SUPFAM" id="SSF56672">
    <property type="entry name" value="DNA/RNA polymerases"/>
    <property type="match status" value="1"/>
</dbReference>
<dbReference type="PANTHER" id="PTHR48475:SF2">
    <property type="entry name" value="RIBONUCLEASE H"/>
    <property type="match status" value="1"/>
</dbReference>
<dbReference type="InterPro" id="IPR043502">
    <property type="entry name" value="DNA/RNA_pol_sf"/>
</dbReference>
<feature type="domain" description="Reverse transcriptase/retrotransposon-derived protein RNase H-like" evidence="2">
    <location>
        <begin position="2"/>
        <end position="62"/>
    </location>
</feature>
<feature type="domain" description="RNase H type-1" evidence="1">
    <location>
        <begin position="104"/>
        <end position="187"/>
    </location>
</feature>
<dbReference type="PANTHER" id="PTHR48475">
    <property type="entry name" value="RIBONUCLEASE H"/>
    <property type="match status" value="1"/>
</dbReference>
<dbReference type="GO" id="GO:0004523">
    <property type="term" value="F:RNA-DNA hybrid ribonuclease activity"/>
    <property type="evidence" value="ECO:0007669"/>
    <property type="project" value="InterPro"/>
</dbReference>
<dbReference type="EMBL" id="AM462189">
    <property type="protein sequence ID" value="CAN70252.1"/>
    <property type="molecule type" value="Genomic_DNA"/>
</dbReference>
<evidence type="ECO:0000259" key="1">
    <source>
        <dbReference type="Pfam" id="PF13456"/>
    </source>
</evidence>
<dbReference type="SUPFAM" id="SSF53098">
    <property type="entry name" value="Ribonuclease H-like"/>
    <property type="match status" value="1"/>
</dbReference>
<dbReference type="GO" id="GO:0003676">
    <property type="term" value="F:nucleic acid binding"/>
    <property type="evidence" value="ECO:0007669"/>
    <property type="project" value="InterPro"/>
</dbReference>
<accession>A5BK16</accession>
<dbReference type="Pfam" id="PF17919">
    <property type="entry name" value="RT_RNaseH_2"/>
    <property type="match status" value="1"/>
</dbReference>
<dbReference type="InterPro" id="IPR002156">
    <property type="entry name" value="RNaseH_domain"/>
</dbReference>
<gene>
    <name evidence="3" type="ORF">VITISV_037222</name>
</gene>
<evidence type="ECO:0000259" key="2">
    <source>
        <dbReference type="Pfam" id="PF17919"/>
    </source>
</evidence>
<dbReference type="CDD" id="cd09279">
    <property type="entry name" value="RNase_HI_like"/>
    <property type="match status" value="1"/>
</dbReference>
<dbReference type="Pfam" id="PF13456">
    <property type="entry name" value="RVT_3"/>
    <property type="match status" value="1"/>
</dbReference>
<sequence length="413" mass="46939">MSDCELAFKEIKCYLTQPPILSSLQLGEQLYIYLAISDCAVSAVLFRYVKDKEQRLVYYLSQEGVWILHVDEASRVFGFGMGLLLQSPTGEQLEQAILLEFPVSNKEAEYEAILAGLNLFLTLSTSKIEICNDSQLVVGQIQREYEAKDERMARYLSKVQVTLDRLSKSAIKRIPHTKNVQANALARIVATLPIKEAILMPVYLQATSLIVIATICNTSETGVGWMHEIQMYLRIGDLLEESKQAHKMRIQVGRFTLIGDSLYRRSFKGPYLRDIIGLPCDKAPRIMPKDVIGAKEMDIISPLPAAAAQKKFLLMTTDYFSKWIEVRGNAAIRMASYQYRAIAHYNKKARLRMFRVETLVLKRVFENTAEKRVGKLQANWEEPYVVSKARNSEAYHLQTLNETPCSAIGMYLT</sequence>
<reference evidence="3" key="1">
    <citation type="journal article" date="2007" name="PLoS ONE">
        <title>The first genome sequence of an elite grapevine cultivar (Pinot noir Vitis vinifera L.): coping with a highly heterozygous genome.</title>
        <authorList>
            <person name="Velasco R."/>
            <person name="Zharkikh A."/>
            <person name="Troggio M."/>
            <person name="Cartwright D.A."/>
            <person name="Cestaro A."/>
            <person name="Pruss D."/>
            <person name="Pindo M."/>
            <person name="FitzGerald L.M."/>
            <person name="Vezzulli S."/>
            <person name="Reid J."/>
            <person name="Malacarne G."/>
            <person name="Iliev D."/>
            <person name="Coppola G."/>
            <person name="Wardell B."/>
            <person name="Micheletti D."/>
            <person name="Macalma T."/>
            <person name="Facci M."/>
            <person name="Mitchell J.T."/>
            <person name="Perazzolli M."/>
            <person name="Eldredge G."/>
            <person name="Gatto P."/>
            <person name="Oyzerski R."/>
            <person name="Moretto M."/>
            <person name="Gutin N."/>
            <person name="Stefanini M."/>
            <person name="Chen Y."/>
            <person name="Segala C."/>
            <person name="Davenport C."/>
            <person name="Dematte L."/>
            <person name="Mraz A."/>
            <person name="Battilana J."/>
            <person name="Stormo K."/>
            <person name="Costa F."/>
            <person name="Tao Q."/>
            <person name="Si-Ammour A."/>
            <person name="Harkins T."/>
            <person name="Lackey A."/>
            <person name="Perbost C."/>
            <person name="Taillon B."/>
            <person name="Stella A."/>
            <person name="Solovyev V."/>
            <person name="Fawcett J.A."/>
            <person name="Sterck L."/>
            <person name="Vandepoele K."/>
            <person name="Grando S.M."/>
            <person name="Toppo S."/>
            <person name="Moser C."/>
            <person name="Lanchbury J."/>
            <person name="Bogden R."/>
            <person name="Skolnick M."/>
            <person name="Sgaramella V."/>
            <person name="Bhatnagar S.K."/>
            <person name="Fontana P."/>
            <person name="Gutin A."/>
            <person name="Van de Peer Y."/>
            <person name="Salamini F."/>
            <person name="Viola R."/>
        </authorList>
    </citation>
    <scope>NUCLEOTIDE SEQUENCE</scope>
</reference>
<dbReference type="InterPro" id="IPR036397">
    <property type="entry name" value="RNaseH_sf"/>
</dbReference>
<name>A5BK16_VITVI</name>
<organism evidence="3">
    <name type="scientific">Vitis vinifera</name>
    <name type="common">Grape</name>
    <dbReference type="NCBI Taxonomy" id="29760"/>
    <lineage>
        <taxon>Eukaryota</taxon>
        <taxon>Viridiplantae</taxon>
        <taxon>Streptophyta</taxon>
        <taxon>Embryophyta</taxon>
        <taxon>Tracheophyta</taxon>
        <taxon>Spermatophyta</taxon>
        <taxon>Magnoliopsida</taxon>
        <taxon>eudicotyledons</taxon>
        <taxon>Gunneridae</taxon>
        <taxon>Pentapetalae</taxon>
        <taxon>rosids</taxon>
        <taxon>Vitales</taxon>
        <taxon>Vitaceae</taxon>
        <taxon>Viteae</taxon>
        <taxon>Vitis</taxon>
    </lineage>
</organism>
<dbReference type="InterPro" id="IPR041577">
    <property type="entry name" value="RT_RNaseH_2"/>
</dbReference>
<dbReference type="Gene3D" id="3.30.420.10">
    <property type="entry name" value="Ribonuclease H-like superfamily/Ribonuclease H"/>
    <property type="match status" value="1"/>
</dbReference>
<protein>
    <submittedName>
        <fullName evidence="3">Uncharacterized protein</fullName>
    </submittedName>
</protein>
<evidence type="ECO:0000313" key="3">
    <source>
        <dbReference type="EMBL" id="CAN70252.1"/>
    </source>
</evidence>
<dbReference type="InterPro" id="IPR012337">
    <property type="entry name" value="RNaseH-like_sf"/>
</dbReference>
<dbReference type="AlphaFoldDB" id="A5BK16"/>
<proteinExistence type="predicted"/>